<feature type="compositionally biased region" description="Low complexity" evidence="1">
    <location>
        <begin position="76"/>
        <end position="86"/>
    </location>
</feature>
<dbReference type="GO" id="GO:0003684">
    <property type="term" value="F:damaged DNA binding"/>
    <property type="evidence" value="ECO:0007669"/>
    <property type="project" value="InterPro"/>
</dbReference>
<dbReference type="GO" id="GO:0071942">
    <property type="term" value="C:XPC complex"/>
    <property type="evidence" value="ECO:0007669"/>
    <property type="project" value="TreeGrafter"/>
</dbReference>
<organism evidence="3 4">
    <name type="scientific">Plasmodium relictum</name>
    <dbReference type="NCBI Taxonomy" id="85471"/>
    <lineage>
        <taxon>Eukaryota</taxon>
        <taxon>Sar</taxon>
        <taxon>Alveolata</taxon>
        <taxon>Apicomplexa</taxon>
        <taxon>Aconoidasida</taxon>
        <taxon>Haemosporida</taxon>
        <taxon>Plasmodiidae</taxon>
        <taxon>Plasmodium</taxon>
        <taxon>Plasmodium (Haemamoeba)</taxon>
    </lineage>
</organism>
<dbReference type="Proteomes" id="UP000220158">
    <property type="component" value="Chromosome 13"/>
</dbReference>
<evidence type="ECO:0000256" key="1">
    <source>
        <dbReference type="SAM" id="MobiDB-lite"/>
    </source>
</evidence>
<dbReference type="OrthoDB" id="300780at2759"/>
<dbReference type="GO" id="GO:0000111">
    <property type="term" value="C:nucleotide-excision repair factor 2 complex"/>
    <property type="evidence" value="ECO:0007669"/>
    <property type="project" value="TreeGrafter"/>
</dbReference>
<dbReference type="Pfam" id="PF10403">
    <property type="entry name" value="BHD_1"/>
    <property type="match status" value="1"/>
</dbReference>
<keyword evidence="4" id="KW-1185">Reference proteome</keyword>
<dbReference type="EMBL" id="LN835308">
    <property type="protein sequence ID" value="CRH03826.1"/>
    <property type="molecule type" value="Genomic_DNA"/>
</dbReference>
<feature type="compositionally biased region" description="Basic and acidic residues" evidence="1">
    <location>
        <begin position="65"/>
        <end position="75"/>
    </location>
</feature>
<name>A0A1J1HD55_PLARL</name>
<dbReference type="KEGG" id="prel:PRELSG_1318500"/>
<evidence type="ECO:0000259" key="2">
    <source>
        <dbReference type="SMART" id="SM01030"/>
    </source>
</evidence>
<dbReference type="GO" id="GO:0006289">
    <property type="term" value="P:nucleotide-excision repair"/>
    <property type="evidence" value="ECO:0007669"/>
    <property type="project" value="InterPro"/>
</dbReference>
<dbReference type="VEuPathDB" id="PlasmoDB:PRELSG_1318500"/>
<evidence type="ECO:0000313" key="4">
    <source>
        <dbReference type="Proteomes" id="UP000220158"/>
    </source>
</evidence>
<dbReference type="GO" id="GO:0005737">
    <property type="term" value="C:cytoplasm"/>
    <property type="evidence" value="ECO:0007669"/>
    <property type="project" value="TreeGrafter"/>
</dbReference>
<dbReference type="OMA" id="HQEGVHQ"/>
<dbReference type="SUPFAM" id="SSF54001">
    <property type="entry name" value="Cysteine proteinases"/>
    <property type="match status" value="1"/>
</dbReference>
<gene>
    <name evidence="3" type="ORF">PRELSG_1318500</name>
</gene>
<dbReference type="Gene3D" id="3.90.260.10">
    <property type="entry name" value="Transglutaminase-like"/>
    <property type="match status" value="1"/>
</dbReference>
<accession>A0A1J1HD55</accession>
<dbReference type="InterPro" id="IPR038765">
    <property type="entry name" value="Papain-like_cys_pep_sf"/>
</dbReference>
<reference evidence="3 4" key="1">
    <citation type="submission" date="2015-04" db="EMBL/GenBank/DDBJ databases">
        <authorList>
            <consortium name="Pathogen Informatics"/>
        </authorList>
    </citation>
    <scope>NUCLEOTIDE SEQUENCE [LARGE SCALE GENOMIC DNA]</scope>
    <source>
        <strain evidence="3 4">SGS1</strain>
    </source>
</reference>
<evidence type="ECO:0000313" key="3">
    <source>
        <dbReference type="EMBL" id="CRH03826.1"/>
    </source>
</evidence>
<dbReference type="GO" id="GO:0003697">
    <property type="term" value="F:single-stranded DNA binding"/>
    <property type="evidence" value="ECO:0007669"/>
    <property type="project" value="TreeGrafter"/>
</dbReference>
<dbReference type="RefSeq" id="XP_028535833.1">
    <property type="nucleotide sequence ID" value="XM_028678715.1"/>
</dbReference>
<dbReference type="InterPro" id="IPR018326">
    <property type="entry name" value="Rad4_beta-hairpin_dom1"/>
</dbReference>
<feature type="compositionally biased region" description="Basic residues" evidence="1">
    <location>
        <begin position="104"/>
        <end position="116"/>
    </location>
</feature>
<feature type="compositionally biased region" description="Basic and acidic residues" evidence="1">
    <location>
        <begin position="92"/>
        <end position="103"/>
    </location>
</feature>
<feature type="region of interest" description="Disordered" evidence="1">
    <location>
        <begin position="65"/>
        <end position="122"/>
    </location>
</feature>
<dbReference type="PANTHER" id="PTHR12135">
    <property type="entry name" value="DNA REPAIR PROTEIN XP-C / RAD4"/>
    <property type="match status" value="1"/>
</dbReference>
<dbReference type="PANTHER" id="PTHR12135:SF0">
    <property type="entry name" value="DNA REPAIR PROTEIN COMPLEMENTING XP-C CELLS"/>
    <property type="match status" value="1"/>
</dbReference>
<dbReference type="InterPro" id="IPR004583">
    <property type="entry name" value="DNA_repair_Rad4"/>
</dbReference>
<proteinExistence type="predicted"/>
<feature type="domain" description="Rad4 beta-hairpin" evidence="2">
    <location>
        <begin position="761"/>
        <end position="811"/>
    </location>
</feature>
<dbReference type="GO" id="GO:0006298">
    <property type="term" value="P:mismatch repair"/>
    <property type="evidence" value="ECO:0007669"/>
    <property type="project" value="TreeGrafter"/>
</dbReference>
<dbReference type="GeneID" id="39738118"/>
<protein>
    <recommendedName>
        <fullName evidence="2">Rad4 beta-hairpin domain-containing protein</fullName>
    </recommendedName>
</protein>
<dbReference type="InterPro" id="IPR036985">
    <property type="entry name" value="Transglutaminase-like_sf"/>
</dbReference>
<dbReference type="AlphaFoldDB" id="A0A1J1HD55"/>
<dbReference type="SMART" id="SM01030">
    <property type="entry name" value="BHD_1"/>
    <property type="match status" value="1"/>
</dbReference>
<sequence>MAKKRKAEKSICQTELNEIDRELFGEEELEILKRKNDSSSEEHIKKEDFLNDEFLSINENDFIKFDDSNDSDFTKKNSSNKSSDSDVQIIENENKEKKKERLLNKSRSKKKKKSKRKNDIDDDEEDSCKISVQQIKDFEELRNKNIQKKIEKNKLITFMLCWIGHISFLNNICNNKLLQSLIYSVYVNYKNFSNKLYKDPIYLFLFIKNSFDLIIDSKYWISGDNVLSKNIKGSIIFRIVRSIHRKRANNVIINLIFICLCRSLNIPSRICITLPNLKNEIDIDHENRFIKKCYNKYYEDITKNIFFNHFVNSINEQSSDNEIEEDDDVVVIDKKDFLKDKKTKKNYKNVNNNETVQFNIFSECYSTSFNKWISFFFCYNVYYFNFFNFSKNDNSSLYESKMFHILLPLPKNPEEIKTYKKAKTSNSLNKFALSLFINKGNKRKYTSETSSDSSHDYSYEEKISFDEEKISIKNDSNIDKDTQKNDYTILNNKEGNKTQFSDELLHKEKDNIYYFNELEKNINKDENKKFKILSDDYNGKMYIEKNNNFFIFDNKSKKVLRIIYLENKLENDNDTKYDHAKSKEDNIFYFEKEEENKEIVNSLSNIYDSNNRKGFLINQISALKAANGKLKKNNNSKKDSIEYEETIYDKFANVVNRDTLNNKYIKVFINSNVYKYFYNLDHYNLYISINKYGILRDISIRHKLRYSKNSANNTIIKGDKYCNIIRDNFRRISYYINKKNYNNFEQVLDNLDDEYLYNLYVTNMIPKEKSDFLKSNYYILKSMLKKNQVIYPNKAVGLFKGENVYLKENFYNLMRREYLENKNYYISDSEKPLSYDYEEFSKTKIPLYAQFQLKKRNDKNKTNDIYLNDKNNALSIEENFDYIYDKKDKLNILKTKLLSHLKSNNIIDLKEEDICIYNIKLKYVLKYVKGNIPYKIIYNNSYFFNKFRKKQSVPVDANKIIIKKKNFLTFQNLYISQKKIQDEFLINEKYKQIKNLWKVLCKSILYEQANKEIAKERKNAKNIYKMKNINVDIDKYFQI</sequence>